<feature type="region of interest" description="Disordered" evidence="4">
    <location>
        <begin position="52"/>
        <end position="74"/>
    </location>
</feature>
<feature type="domain" description="Threonyl/alanyl tRNA synthetase SAD" evidence="5">
    <location>
        <begin position="426"/>
        <end position="467"/>
    </location>
</feature>
<evidence type="ECO:0000256" key="1">
    <source>
        <dbReference type="ARBA" id="ARBA00001947"/>
    </source>
</evidence>
<dbReference type="InterPro" id="IPR012947">
    <property type="entry name" value="tRNA_SAD"/>
</dbReference>
<evidence type="ECO:0000313" key="7">
    <source>
        <dbReference type="Proteomes" id="UP001230188"/>
    </source>
</evidence>
<organism evidence="6 7">
    <name type="scientific">Chrysophaeum taylorii</name>
    <dbReference type="NCBI Taxonomy" id="2483200"/>
    <lineage>
        <taxon>Eukaryota</taxon>
        <taxon>Sar</taxon>
        <taxon>Stramenopiles</taxon>
        <taxon>Ochrophyta</taxon>
        <taxon>Pelagophyceae</taxon>
        <taxon>Pelagomonadales</taxon>
        <taxon>Pelagomonadaceae</taxon>
        <taxon>Chrysophaeum</taxon>
    </lineage>
</organism>
<feature type="region of interest" description="Disordered" evidence="4">
    <location>
        <begin position="209"/>
        <end position="239"/>
    </location>
</feature>
<dbReference type="Gene3D" id="3.30.980.10">
    <property type="entry name" value="Threonyl-trna Synthetase, Chain A, domain 2"/>
    <property type="match status" value="1"/>
</dbReference>
<dbReference type="Proteomes" id="UP001230188">
    <property type="component" value="Unassembled WGS sequence"/>
</dbReference>
<name>A0AAD7UL40_9STRA</name>
<keyword evidence="7" id="KW-1185">Reference proteome</keyword>
<dbReference type="Gene3D" id="2.40.30.130">
    <property type="match status" value="1"/>
</dbReference>
<dbReference type="InterPro" id="IPR009000">
    <property type="entry name" value="Transl_B-barrel_sf"/>
</dbReference>
<dbReference type="Pfam" id="PF07973">
    <property type="entry name" value="tRNA_SAD"/>
    <property type="match status" value="1"/>
</dbReference>
<dbReference type="AlphaFoldDB" id="A0AAD7UL40"/>
<evidence type="ECO:0000256" key="4">
    <source>
        <dbReference type="SAM" id="MobiDB-lite"/>
    </source>
</evidence>
<evidence type="ECO:0000313" key="6">
    <source>
        <dbReference type="EMBL" id="KAJ8611154.1"/>
    </source>
</evidence>
<dbReference type="InterPro" id="IPR051335">
    <property type="entry name" value="Alanyl-tRNA_Editing_Enzymes"/>
</dbReference>
<evidence type="ECO:0000259" key="5">
    <source>
        <dbReference type="SMART" id="SM00863"/>
    </source>
</evidence>
<comment type="similarity">
    <text evidence="3">Belongs to the class-II aminoacyl-tRNA synthetase family. Alax-L subfamily.</text>
</comment>
<comment type="caution">
    <text evidence="6">The sequence shown here is derived from an EMBL/GenBank/DDBJ whole genome shotgun (WGS) entry which is preliminary data.</text>
</comment>
<protein>
    <recommendedName>
        <fullName evidence="5">Threonyl/alanyl tRNA synthetase SAD domain-containing protein</fullName>
    </recommendedName>
</protein>
<feature type="region of interest" description="Disordered" evidence="4">
    <location>
        <begin position="1"/>
        <end position="25"/>
    </location>
</feature>
<comment type="cofactor">
    <cofactor evidence="1">
        <name>Zn(2+)</name>
        <dbReference type="ChEBI" id="CHEBI:29105"/>
    </cofactor>
</comment>
<feature type="compositionally biased region" description="Low complexity" evidence="4">
    <location>
        <begin position="1"/>
        <end position="19"/>
    </location>
</feature>
<accession>A0AAD7UL40</accession>
<dbReference type="SUPFAM" id="SSF50447">
    <property type="entry name" value="Translation proteins"/>
    <property type="match status" value="1"/>
</dbReference>
<comment type="subcellular location">
    <subcellularLocation>
        <location evidence="2">Plastid</location>
        <location evidence="2">Chloroplast</location>
    </subcellularLocation>
</comment>
<dbReference type="PANTHER" id="PTHR43462">
    <property type="entry name" value="ALANYL-TRNA EDITING PROTEIN"/>
    <property type="match status" value="1"/>
</dbReference>
<evidence type="ECO:0000256" key="3">
    <source>
        <dbReference type="ARBA" id="ARBA00008429"/>
    </source>
</evidence>
<gene>
    <name evidence="6" type="ORF">CTAYLR_003580</name>
</gene>
<dbReference type="GO" id="GO:0004812">
    <property type="term" value="F:aminoacyl-tRNA ligase activity"/>
    <property type="evidence" value="ECO:0007669"/>
    <property type="project" value="InterPro"/>
</dbReference>
<dbReference type="InterPro" id="IPR018163">
    <property type="entry name" value="Thr/Ala-tRNA-synth_IIc_edit"/>
</dbReference>
<reference evidence="6" key="1">
    <citation type="submission" date="2023-01" db="EMBL/GenBank/DDBJ databases">
        <title>Metagenome sequencing of chrysophaentin producing Chrysophaeum taylorii.</title>
        <authorList>
            <person name="Davison J."/>
            <person name="Bewley C."/>
        </authorList>
    </citation>
    <scope>NUCLEOTIDE SEQUENCE</scope>
    <source>
        <strain evidence="6">NIES-1699</strain>
    </source>
</reference>
<proteinExistence type="inferred from homology"/>
<dbReference type="GO" id="GO:0005524">
    <property type="term" value="F:ATP binding"/>
    <property type="evidence" value="ECO:0007669"/>
    <property type="project" value="InterPro"/>
</dbReference>
<evidence type="ECO:0000256" key="2">
    <source>
        <dbReference type="ARBA" id="ARBA00004229"/>
    </source>
</evidence>
<dbReference type="SUPFAM" id="SSF55186">
    <property type="entry name" value="ThrRS/AlaRS common domain"/>
    <property type="match status" value="1"/>
</dbReference>
<sequence length="473" mass="49023">MNVGGVAGTSAAVGSQRGGNRMRGGGANGATRYLIVKGDEVWEGLGRRANKGGGAEVGAGANAATPTSSRKTEALEDDAGGVKNLTRICAKCCGDEAEDGNVEAAERAQGIAHLSVNLALQGSFDIGISGVSGGADGHTVDYEAVGDNGDTSKSTRAVRRNLDVVVNIGVIKKTHAKCRTERQALVEAELLAASLDVAGVLQEGIDNRTRGTRDDAVAGVEKTPPRNKSENENENGNGEALVRESFANVAATRQLFLEDTYLFECEGSVLASSETEVVLSATVFHPQGGGQPSDKGTITVGDSIFEVSGVRATARRDARVVHAGAWVRGNPAAAGVGAKCRVDAGYRRLCARFHSAGHAIDVAMTRSGTRLPPLKGYHFPDGGAYVEYEGSVPDAAGLVASLNAHLAAIVDENGPTRRLVDPRTGDRVVEIAGERCACGGTHVHAAGELGQVTVTKVKTKAKKLRVSYTVSSR</sequence>
<dbReference type="GO" id="GO:0009507">
    <property type="term" value="C:chloroplast"/>
    <property type="evidence" value="ECO:0007669"/>
    <property type="project" value="UniProtKB-SubCell"/>
</dbReference>
<dbReference type="GO" id="GO:0043039">
    <property type="term" value="P:tRNA aminoacylation"/>
    <property type="evidence" value="ECO:0007669"/>
    <property type="project" value="InterPro"/>
</dbReference>
<dbReference type="PANTHER" id="PTHR43462:SF2">
    <property type="entry name" value="THREONYL AND ALANYL TRNA SYNTHETASE SECOND ADDITIONAL DOMAIN-CONTAINING PROTEIN"/>
    <property type="match status" value="1"/>
</dbReference>
<dbReference type="SMART" id="SM00863">
    <property type="entry name" value="tRNA_SAD"/>
    <property type="match status" value="1"/>
</dbReference>
<dbReference type="EMBL" id="JAQMWT010000081">
    <property type="protein sequence ID" value="KAJ8611154.1"/>
    <property type="molecule type" value="Genomic_DNA"/>
</dbReference>